<evidence type="ECO:0000313" key="3">
    <source>
        <dbReference type="EMBL" id="OEK04380.1"/>
    </source>
</evidence>
<comment type="caution">
    <text evidence="3">The sequence shown here is derived from an EMBL/GenBank/DDBJ whole genome shotgun (WGS) entry which is preliminary data.</text>
</comment>
<protein>
    <recommendedName>
        <fullName evidence="2">Signal transduction histidine kinase internal region domain-containing protein</fullName>
    </recommendedName>
</protein>
<feature type="transmembrane region" description="Helical" evidence="1">
    <location>
        <begin position="71"/>
        <end position="93"/>
    </location>
</feature>
<evidence type="ECO:0000313" key="4">
    <source>
        <dbReference type="Proteomes" id="UP000095552"/>
    </source>
</evidence>
<dbReference type="AlphaFoldDB" id="A0A1E5SZ39"/>
<evidence type="ECO:0000259" key="2">
    <source>
        <dbReference type="Pfam" id="PF06580"/>
    </source>
</evidence>
<feature type="transmembrane region" description="Helical" evidence="1">
    <location>
        <begin position="39"/>
        <end position="59"/>
    </location>
</feature>
<dbReference type="InterPro" id="IPR010559">
    <property type="entry name" value="Sig_transdc_His_kin_internal"/>
</dbReference>
<keyword evidence="1" id="KW-0472">Membrane</keyword>
<organism evidence="3 4">
    <name type="scientific">Roseivirga misakiensis</name>
    <dbReference type="NCBI Taxonomy" id="1563681"/>
    <lineage>
        <taxon>Bacteria</taxon>
        <taxon>Pseudomonadati</taxon>
        <taxon>Bacteroidota</taxon>
        <taxon>Cytophagia</taxon>
        <taxon>Cytophagales</taxon>
        <taxon>Roseivirgaceae</taxon>
        <taxon>Roseivirga</taxon>
    </lineage>
</organism>
<reference evidence="3 4" key="1">
    <citation type="submission" date="2016-08" db="EMBL/GenBank/DDBJ databases">
        <title>Draft genome of Fabibacter sp. strain SK-8.</title>
        <authorList>
            <person name="Wong S.-K."/>
            <person name="Hamasaki K."/>
            <person name="Yoshizawa S."/>
        </authorList>
    </citation>
    <scope>NUCLEOTIDE SEQUENCE [LARGE SCALE GENOMIC DNA]</scope>
    <source>
        <strain evidence="3 4">SK-8</strain>
    </source>
</reference>
<dbReference type="GO" id="GO:0000155">
    <property type="term" value="F:phosphorelay sensor kinase activity"/>
    <property type="evidence" value="ECO:0007669"/>
    <property type="project" value="InterPro"/>
</dbReference>
<feature type="transmembrane region" description="Helical" evidence="1">
    <location>
        <begin position="7"/>
        <end position="27"/>
    </location>
</feature>
<feature type="domain" description="Signal transduction histidine kinase internal region" evidence="2">
    <location>
        <begin position="149"/>
        <end position="227"/>
    </location>
</feature>
<evidence type="ECO:0000256" key="1">
    <source>
        <dbReference type="SAM" id="Phobius"/>
    </source>
</evidence>
<dbReference type="PANTHER" id="PTHR34220:SF7">
    <property type="entry name" value="SENSOR HISTIDINE KINASE YPDA"/>
    <property type="match status" value="1"/>
</dbReference>
<dbReference type="OrthoDB" id="927174at2"/>
<dbReference type="InterPro" id="IPR036890">
    <property type="entry name" value="HATPase_C_sf"/>
</dbReference>
<gene>
    <name evidence="3" type="ORF">BFP71_12930</name>
</gene>
<sequence length="342" mass="39794">MKLKEVHVRIIGIPILAFIMALIFGAADDQTVYEKYFESFLYTAFYWNSACWMFFYFRRRFPLMSNTPKRLFLASVSLIGLLLIGDFVISMYIKGNVTNPADYSLLHSVPSLIAGIVVGLIYEAVYFFEQWKNTIRINEALKNQQIRTQFEVLQNQMSPHFLFNSLNTLSALIPEDPDKAQKFTDSLSDVYRYILQNKEKDLVTLKEELDFAKTYLYLLKMRYPENLSANFKVDPKHERKYVAPLSIQMLVENAIKHNIVSKKNPLHIEVYIDAEMRLVVRNNLQPKKAIEKSTKTGLANIKSRYAFFGLEEIGIHEDENSFVVSLPLIEVENRAERRLEFA</sequence>
<feature type="transmembrane region" description="Helical" evidence="1">
    <location>
        <begin position="105"/>
        <end position="128"/>
    </location>
</feature>
<dbReference type="Pfam" id="PF06580">
    <property type="entry name" value="His_kinase"/>
    <property type="match status" value="1"/>
</dbReference>
<dbReference type="PANTHER" id="PTHR34220">
    <property type="entry name" value="SENSOR HISTIDINE KINASE YPDA"/>
    <property type="match status" value="1"/>
</dbReference>
<proteinExistence type="predicted"/>
<dbReference type="EMBL" id="MDGQ01000005">
    <property type="protein sequence ID" value="OEK04380.1"/>
    <property type="molecule type" value="Genomic_DNA"/>
</dbReference>
<keyword evidence="1" id="KW-1133">Transmembrane helix</keyword>
<accession>A0A1E5SZ39</accession>
<name>A0A1E5SZ39_9BACT</name>
<dbReference type="InterPro" id="IPR050640">
    <property type="entry name" value="Bact_2-comp_sensor_kinase"/>
</dbReference>
<keyword evidence="1" id="KW-0812">Transmembrane</keyword>
<dbReference type="GO" id="GO:0016020">
    <property type="term" value="C:membrane"/>
    <property type="evidence" value="ECO:0007669"/>
    <property type="project" value="InterPro"/>
</dbReference>
<dbReference type="STRING" id="1563681.BFP71_12930"/>
<dbReference type="Proteomes" id="UP000095552">
    <property type="component" value="Unassembled WGS sequence"/>
</dbReference>
<dbReference type="Gene3D" id="3.30.565.10">
    <property type="entry name" value="Histidine kinase-like ATPase, C-terminal domain"/>
    <property type="match status" value="1"/>
</dbReference>
<keyword evidence="4" id="KW-1185">Reference proteome</keyword>
<dbReference type="RefSeq" id="WP_069835885.1">
    <property type="nucleotide sequence ID" value="NZ_MDGQ01000005.1"/>
</dbReference>